<keyword evidence="2" id="KW-1185">Reference proteome</keyword>
<proteinExistence type="predicted"/>
<sequence length="711" mass="80668">MEKEKNESSSSNGNPKPWQSYHTVYTNAKAGMDGVDKEKVQRVVYEMSKGSKYFENEERKEAFIRQKIEHMRARCAKLTPHDISHYQKVADTRVPELEATRDLSRTWLHVDMDAFYAAVETLSDPSLKGKPMAVGGMSMISTANYEARRFGVRSAMPGFIARKLCPELNFVPTDFKKYTYYSDLTRKVFHKYDPNFMATSLDEAYLDITEVCRKRGISSSEIAEELRTRVYEETGLTCSAGVAPNRLLAKHTMIKFVNPLENIILQVCSDINKPNGQFVLPNDRMAVMTFISSLPIRKIGGIGKVTEHILRDVFGINTCEEMLEKGSFICALFSNSTADFFLSVGLGLGGTATPQIRSRKSMSNETTFSATEDKAFLYRTLAKIAEMLSADMEKEGLRGRTLTLKLKTASFEVRTRAVTLQKHICSSEDIFKHASVLLKAELPVSLRLIGLRMSQFNEEKVGAPADPTQKTLTNFIMSGDASRKNVGHDNCLGSDVSDHHFMDDKETSISLGIHKRSHCVFRDSFDNKCVPDLDDNYHRFTYNVGEAEKIHEPSNDETAEKENKSDMIGHSPKYHHNEESQLLEANSLVLQHYEGSHHDRIEAANSLDKEAVSSSNQEDQNFWVDDYKCSLCGIEMPPTFVEERQEHSDFHLAQRLQKEESGSDLRMLMPRQRCVRKDPASHGKRKKLKSDKKEGRHLSIDMFFVKSNQNF</sequence>
<protein>
    <submittedName>
        <fullName evidence="1">Uncharacterized protein</fullName>
    </submittedName>
</protein>
<gene>
    <name evidence="1" type="ORF">Pint_27929</name>
</gene>
<evidence type="ECO:0000313" key="2">
    <source>
        <dbReference type="Proteomes" id="UP001163603"/>
    </source>
</evidence>
<reference evidence="2" key="1">
    <citation type="journal article" date="2023" name="G3 (Bethesda)">
        <title>Genome assembly and association tests identify interacting loci associated with vigor, precocity, and sex in interspecific pistachio rootstocks.</title>
        <authorList>
            <person name="Palmer W."/>
            <person name="Jacygrad E."/>
            <person name="Sagayaradj S."/>
            <person name="Cavanaugh K."/>
            <person name="Han R."/>
            <person name="Bertier L."/>
            <person name="Beede B."/>
            <person name="Kafkas S."/>
            <person name="Golino D."/>
            <person name="Preece J."/>
            <person name="Michelmore R."/>
        </authorList>
    </citation>
    <scope>NUCLEOTIDE SEQUENCE [LARGE SCALE GENOMIC DNA]</scope>
</reference>
<dbReference type="Proteomes" id="UP001163603">
    <property type="component" value="Chromosome 5"/>
</dbReference>
<organism evidence="1 2">
    <name type="scientific">Pistacia integerrima</name>
    <dbReference type="NCBI Taxonomy" id="434235"/>
    <lineage>
        <taxon>Eukaryota</taxon>
        <taxon>Viridiplantae</taxon>
        <taxon>Streptophyta</taxon>
        <taxon>Embryophyta</taxon>
        <taxon>Tracheophyta</taxon>
        <taxon>Spermatophyta</taxon>
        <taxon>Magnoliopsida</taxon>
        <taxon>eudicotyledons</taxon>
        <taxon>Gunneridae</taxon>
        <taxon>Pentapetalae</taxon>
        <taxon>rosids</taxon>
        <taxon>malvids</taxon>
        <taxon>Sapindales</taxon>
        <taxon>Anacardiaceae</taxon>
        <taxon>Pistacia</taxon>
    </lineage>
</organism>
<name>A0ACC0YRH7_9ROSI</name>
<evidence type="ECO:0000313" key="1">
    <source>
        <dbReference type="EMBL" id="KAJ0040098.1"/>
    </source>
</evidence>
<dbReference type="EMBL" id="CM047740">
    <property type="protein sequence ID" value="KAJ0040098.1"/>
    <property type="molecule type" value="Genomic_DNA"/>
</dbReference>
<accession>A0ACC0YRH7</accession>
<comment type="caution">
    <text evidence="1">The sequence shown here is derived from an EMBL/GenBank/DDBJ whole genome shotgun (WGS) entry which is preliminary data.</text>
</comment>